<evidence type="ECO:0000313" key="2">
    <source>
        <dbReference type="EMBL" id="BBK23039.1"/>
    </source>
</evidence>
<keyword evidence="1" id="KW-0472">Membrane</keyword>
<keyword evidence="1" id="KW-0812">Transmembrane</keyword>
<protein>
    <submittedName>
        <fullName evidence="2">Uncharacterized protein</fullName>
    </submittedName>
</protein>
<dbReference type="Proteomes" id="UP000464754">
    <property type="component" value="Chromosome"/>
</dbReference>
<organism evidence="2 3">
    <name type="scientific">Amedibacterium intestinale</name>
    <dbReference type="NCBI Taxonomy" id="2583452"/>
    <lineage>
        <taxon>Bacteria</taxon>
        <taxon>Bacillati</taxon>
        <taxon>Bacillota</taxon>
        <taxon>Erysipelotrichia</taxon>
        <taxon>Erysipelotrichales</taxon>
        <taxon>Erysipelotrichaceae</taxon>
        <taxon>Amedibacterium</taxon>
    </lineage>
</organism>
<accession>A0A6N4TJW2</accession>
<keyword evidence="1" id="KW-1133">Transmembrane helix</keyword>
<proteinExistence type="predicted"/>
<dbReference type="AlphaFoldDB" id="A0A6N4TJW2"/>
<evidence type="ECO:0000256" key="1">
    <source>
        <dbReference type="SAM" id="Phobius"/>
    </source>
</evidence>
<gene>
    <name evidence="2" type="ORF">Aargi30884_19420</name>
</gene>
<sequence>MMIHICENCHTPISMKIIRGNVHICCPGCHQAYCLDQKSIKRYMFIPFLCVIFAVMTSMHFLKDASIDIKTIYILGVSFVLAALFTWLCVKIGILKYEKKKENK</sequence>
<feature type="transmembrane region" description="Helical" evidence="1">
    <location>
        <begin position="43"/>
        <end position="61"/>
    </location>
</feature>
<name>A0A6N4TJW2_9FIRM</name>
<dbReference type="RefSeq" id="WP_163052152.1">
    <property type="nucleotide sequence ID" value="NZ_AP019695.1"/>
</dbReference>
<feature type="transmembrane region" description="Helical" evidence="1">
    <location>
        <begin position="73"/>
        <end position="94"/>
    </location>
</feature>
<dbReference type="EMBL" id="AP019695">
    <property type="protein sequence ID" value="BBK23039.1"/>
    <property type="molecule type" value="Genomic_DNA"/>
</dbReference>
<reference evidence="3" key="1">
    <citation type="submission" date="2019-05" db="EMBL/GenBank/DDBJ databases">
        <title>Complete genome sequencing of Absiella argi strain JCM 30884.</title>
        <authorList>
            <person name="Sakamoto M."/>
            <person name="Murakami T."/>
            <person name="Mori H."/>
        </authorList>
    </citation>
    <scope>NUCLEOTIDE SEQUENCE [LARGE SCALE GENOMIC DNA]</scope>
    <source>
        <strain evidence="3">JCM 30884</strain>
    </source>
</reference>
<dbReference type="KEGG" id="aarg:Aargi30884_19420"/>
<evidence type="ECO:0000313" key="3">
    <source>
        <dbReference type="Proteomes" id="UP000464754"/>
    </source>
</evidence>
<keyword evidence="3" id="KW-1185">Reference proteome</keyword>